<dbReference type="OrthoDB" id="7003922at2"/>
<comment type="caution">
    <text evidence="5">The sequence shown here is derived from an EMBL/GenBank/DDBJ whole genome shotgun (WGS) entry which is preliminary data.</text>
</comment>
<dbReference type="EMBL" id="QJRG01000049">
    <property type="protein sequence ID" value="RWU18284.1"/>
    <property type="molecule type" value="Genomic_DNA"/>
</dbReference>
<keyword evidence="2" id="KW-0472">Membrane</keyword>
<protein>
    <submittedName>
        <fullName evidence="5">Osmotically-inducible lipoprotein OsmE</fullName>
    </submittedName>
</protein>
<dbReference type="RefSeq" id="WP_128326395.1">
    <property type="nucleotide sequence ID" value="NZ_QJRG01000049.1"/>
</dbReference>
<dbReference type="Proteomes" id="UP000288983">
    <property type="component" value="Unassembled WGS sequence"/>
</dbReference>
<dbReference type="AlphaFoldDB" id="A0A443ZHR7"/>
<dbReference type="InterPro" id="IPR007450">
    <property type="entry name" value="BamE_dom"/>
</dbReference>
<gene>
    <name evidence="5" type="ORF">DM813_26915</name>
</gene>
<accession>A0A443ZHR7</accession>
<dbReference type="Gene3D" id="3.30.1450.10">
    <property type="match status" value="1"/>
</dbReference>
<evidence type="ECO:0000256" key="3">
    <source>
        <dbReference type="SAM" id="MobiDB-lite"/>
    </source>
</evidence>
<dbReference type="Pfam" id="PF04355">
    <property type="entry name" value="BamE"/>
    <property type="match status" value="1"/>
</dbReference>
<keyword evidence="1" id="KW-0732">Signal</keyword>
<sequence length="120" mass="12999">MNKPLFALIAVLSAVSACSTDSYVYRSQPLVAKVETGMSKEQVLQIGGKPLTASERSVVPGTCFDYLLTQSGEKQPYSVSFDDAGKVDHKSFMTCNEWSRAQQKNREPPPNMGGMVGGGY</sequence>
<evidence type="ECO:0000256" key="1">
    <source>
        <dbReference type="ARBA" id="ARBA00022729"/>
    </source>
</evidence>
<proteinExistence type="predicted"/>
<dbReference type="PROSITE" id="PS51257">
    <property type="entry name" value="PROKAR_LIPOPROTEIN"/>
    <property type="match status" value="1"/>
</dbReference>
<organism evidence="5 6">
    <name type="scientific">Pseudomonas alkylphenolica</name>
    <dbReference type="NCBI Taxonomy" id="237609"/>
    <lineage>
        <taxon>Bacteria</taxon>
        <taxon>Pseudomonadati</taxon>
        <taxon>Pseudomonadota</taxon>
        <taxon>Gammaproteobacteria</taxon>
        <taxon>Pseudomonadales</taxon>
        <taxon>Pseudomonadaceae</taxon>
        <taxon>Pseudomonas</taxon>
    </lineage>
</organism>
<dbReference type="InterPro" id="IPR037873">
    <property type="entry name" value="BamE-like"/>
</dbReference>
<feature type="region of interest" description="Disordered" evidence="3">
    <location>
        <begin position="100"/>
        <end position="120"/>
    </location>
</feature>
<evidence type="ECO:0000256" key="2">
    <source>
        <dbReference type="ARBA" id="ARBA00023136"/>
    </source>
</evidence>
<keyword evidence="5" id="KW-0449">Lipoprotein</keyword>
<name>A0A443ZHR7_9PSED</name>
<feature type="domain" description="Outer membrane protein assembly factor BamE" evidence="4">
    <location>
        <begin position="25"/>
        <end position="89"/>
    </location>
</feature>
<reference evidence="5 6" key="1">
    <citation type="submission" date="2018-06" db="EMBL/GenBank/DDBJ databases">
        <title>Bacteria isolated from soil of Wuhan.</title>
        <authorList>
            <person name="Wei X."/>
            <person name="Chunhua H."/>
        </authorList>
    </citation>
    <scope>NUCLEOTIDE SEQUENCE [LARGE SCALE GENOMIC DNA]</scope>
    <source>
        <strain evidence="6">xwS2</strain>
    </source>
</reference>
<evidence type="ECO:0000313" key="6">
    <source>
        <dbReference type="Proteomes" id="UP000288983"/>
    </source>
</evidence>
<evidence type="ECO:0000313" key="5">
    <source>
        <dbReference type="EMBL" id="RWU18284.1"/>
    </source>
</evidence>
<dbReference type="GO" id="GO:0019867">
    <property type="term" value="C:outer membrane"/>
    <property type="evidence" value="ECO:0007669"/>
    <property type="project" value="InterPro"/>
</dbReference>
<dbReference type="NCBIfam" id="NF008423">
    <property type="entry name" value="PRK11251.1"/>
    <property type="match status" value="1"/>
</dbReference>
<evidence type="ECO:0000259" key="4">
    <source>
        <dbReference type="Pfam" id="PF04355"/>
    </source>
</evidence>